<dbReference type="InterPro" id="IPR032675">
    <property type="entry name" value="LRR_dom_sf"/>
</dbReference>
<gene>
    <name evidence="6" type="ORF">IFM89_035805</name>
</gene>
<dbReference type="Pfam" id="PF23598">
    <property type="entry name" value="LRR_14"/>
    <property type="match status" value="1"/>
</dbReference>
<keyword evidence="4" id="KW-0547">Nucleotide-binding</keyword>
<dbReference type="GO" id="GO:0005524">
    <property type="term" value="F:ATP binding"/>
    <property type="evidence" value="ECO:0007669"/>
    <property type="project" value="UniProtKB-KW"/>
</dbReference>
<evidence type="ECO:0000313" key="7">
    <source>
        <dbReference type="Proteomes" id="UP000631114"/>
    </source>
</evidence>
<feature type="domain" description="AAA+ ATPase" evidence="5">
    <location>
        <begin position="141"/>
        <end position="282"/>
    </location>
</feature>
<dbReference type="SMART" id="SM00382">
    <property type="entry name" value="AAA"/>
    <property type="match status" value="2"/>
</dbReference>
<dbReference type="PRINTS" id="PR00364">
    <property type="entry name" value="DISEASERSIST"/>
</dbReference>
<dbReference type="InterPro" id="IPR042197">
    <property type="entry name" value="Apaf_helical"/>
</dbReference>
<accession>A0A835I561</accession>
<keyword evidence="7" id="KW-1185">Reference proteome</keyword>
<dbReference type="PANTHER" id="PTHR33463">
    <property type="entry name" value="NB-ARC DOMAIN-CONTAINING PROTEIN-RELATED"/>
    <property type="match status" value="1"/>
</dbReference>
<organism evidence="6 7">
    <name type="scientific">Coptis chinensis</name>
    <dbReference type="NCBI Taxonomy" id="261450"/>
    <lineage>
        <taxon>Eukaryota</taxon>
        <taxon>Viridiplantae</taxon>
        <taxon>Streptophyta</taxon>
        <taxon>Embryophyta</taxon>
        <taxon>Tracheophyta</taxon>
        <taxon>Spermatophyta</taxon>
        <taxon>Magnoliopsida</taxon>
        <taxon>Ranunculales</taxon>
        <taxon>Ranunculaceae</taxon>
        <taxon>Coptidoideae</taxon>
        <taxon>Coptis</taxon>
    </lineage>
</organism>
<evidence type="ECO:0000256" key="3">
    <source>
        <dbReference type="ARBA" id="ARBA00022821"/>
    </source>
</evidence>
<dbReference type="GO" id="GO:0043531">
    <property type="term" value="F:ADP binding"/>
    <property type="evidence" value="ECO:0007669"/>
    <property type="project" value="InterPro"/>
</dbReference>
<dbReference type="FunFam" id="1.10.10.10:FF:000322">
    <property type="entry name" value="Probable disease resistance protein At1g63360"/>
    <property type="match status" value="1"/>
</dbReference>
<evidence type="ECO:0000259" key="5">
    <source>
        <dbReference type="SMART" id="SM00382"/>
    </source>
</evidence>
<evidence type="ECO:0000256" key="2">
    <source>
        <dbReference type="ARBA" id="ARBA00022737"/>
    </source>
</evidence>
<dbReference type="InterPro" id="IPR058922">
    <property type="entry name" value="WHD_DRP"/>
</dbReference>
<protein>
    <recommendedName>
        <fullName evidence="5">AAA+ ATPase domain-containing protein</fullName>
    </recommendedName>
</protein>
<dbReference type="OrthoDB" id="1926275at2759"/>
<evidence type="ECO:0000313" key="6">
    <source>
        <dbReference type="EMBL" id="KAF9611820.1"/>
    </source>
</evidence>
<proteinExistence type="inferred from homology"/>
<comment type="similarity">
    <text evidence="1">Belongs to the disease resistance NB-LRR family.</text>
</comment>
<evidence type="ECO:0000256" key="4">
    <source>
        <dbReference type="ARBA" id="ARBA00022840"/>
    </source>
</evidence>
<dbReference type="Pfam" id="PF00931">
    <property type="entry name" value="NB-ARC"/>
    <property type="match status" value="2"/>
</dbReference>
<dbReference type="Proteomes" id="UP000631114">
    <property type="component" value="Unassembled WGS sequence"/>
</dbReference>
<comment type="caution">
    <text evidence="6">The sequence shown here is derived from an EMBL/GenBank/DDBJ whole genome shotgun (WGS) entry which is preliminary data.</text>
</comment>
<reference evidence="6 7" key="1">
    <citation type="submission" date="2020-10" db="EMBL/GenBank/DDBJ databases">
        <title>The Coptis chinensis genome and diversification of protoberbering-type alkaloids.</title>
        <authorList>
            <person name="Wang B."/>
            <person name="Shu S."/>
            <person name="Song C."/>
            <person name="Liu Y."/>
        </authorList>
    </citation>
    <scope>NUCLEOTIDE SEQUENCE [LARGE SCALE GENOMIC DNA]</scope>
    <source>
        <strain evidence="6">HL-2020</strain>
        <tissue evidence="6">Leaf</tissue>
    </source>
</reference>
<dbReference type="Gene3D" id="3.80.10.10">
    <property type="entry name" value="Ribonuclease Inhibitor"/>
    <property type="match status" value="1"/>
</dbReference>
<dbReference type="InterPro" id="IPR027417">
    <property type="entry name" value="P-loop_NTPase"/>
</dbReference>
<dbReference type="FunFam" id="3.40.50.300:FF:001091">
    <property type="entry name" value="Probable disease resistance protein At1g61300"/>
    <property type="match status" value="2"/>
</dbReference>
<sequence length="953" mass="109453">MDILRSKYEDLIAKEADIMKDLSRAEGQRKRPREQVLLWLEHVETIKNQVTGLERSREGNSTSCIANCYPRQGNSKLIIEMTEEVDRLQESSQFTEGLVILDDQFVEQFPDRPEFLAAPTLIGDSIHRTLNKILKDMINPNIGIVGIYGKGGVGKTTTMMNINNMLVATKVFDKIIWVNLSKHVSLDKVQNDIAMQMNMFLPMYEDQVSRAARLLERLKKTKKSLIILDDMWEPIPLHMVGIPLPNRYNGCKIVLTTRSWNVLWRMETNRNFKIEVLSRNEAWDLFVSKAGDNVLTPNIQPIAREMVRECDNLPILVISLAHAMRGEGKIEVWEKALEELSFSLTKIRDMEDKTLPLLKFDCNGLKDVKHLLDGPMFLNIPTLVGNSTQRTMSEILANLINPTVGIVGIYGKGGVGKTTTMMNIHNRVAKEKTFDKIIWVNLSKHWSLEKVQNDIAVQLNVELPKERFNVIRDVMLFSSLKDAKKFLIIFDDVWEPFSLKMVGIPLPNKRNGCKIVVTTRSSNVCWRMKTNKTIEIEVLSQNEAWDLFVSKCDRQVFFRAGIESIARQMVRECDHSPVLLASLGKALRFENDIKVWEKALEDLTSSLAQIQGMEEKNIRVLRLIYSSLKNESTRNCFLYSVFFPEDYLFESEELIRYWMAEEFIKEDGDMVMQIDLGFEILRELKDASMLEVFTRKGQEWLKMHDLFRDLATHILREEPEFLVKAGLGLKRTPYFWEWGYSRKISLIRNHIQILEDIEFCCPYLSTLLLQDNPLSHISSSFFFTMPAIQVLDMSYSSTTELPSSLSELTNLRVLFLQHCKSLKIIPSLENLKKLQVLNLRGTSIEELPLGTDGLVSLRSLDLSETTRLENINVGVISSLFSLEELQIQGSKFCKMDSPKVANCLKEMRCLKRLVILGLSTVGVEDHLDTIMYLQEKSLKRFTINVYGASGDFI</sequence>
<dbReference type="Gene3D" id="1.10.10.10">
    <property type="entry name" value="Winged helix-like DNA-binding domain superfamily/Winged helix DNA-binding domain"/>
    <property type="match status" value="1"/>
</dbReference>
<dbReference type="Gene3D" id="3.40.50.300">
    <property type="entry name" value="P-loop containing nucleotide triphosphate hydrolases"/>
    <property type="match status" value="2"/>
</dbReference>
<dbReference type="Gene3D" id="1.10.8.430">
    <property type="entry name" value="Helical domain of apoptotic protease-activating factors"/>
    <property type="match status" value="2"/>
</dbReference>
<evidence type="ECO:0000256" key="1">
    <source>
        <dbReference type="ARBA" id="ARBA00008894"/>
    </source>
</evidence>
<dbReference type="InterPro" id="IPR055414">
    <property type="entry name" value="LRR_R13L4/SHOC2-like"/>
</dbReference>
<dbReference type="PANTHER" id="PTHR33463:SF167">
    <property type="entry name" value="PUTATIVE-RELATED"/>
    <property type="match status" value="1"/>
</dbReference>
<dbReference type="AlphaFoldDB" id="A0A835I561"/>
<dbReference type="GO" id="GO:0006952">
    <property type="term" value="P:defense response"/>
    <property type="evidence" value="ECO:0007669"/>
    <property type="project" value="UniProtKB-KW"/>
</dbReference>
<dbReference type="Pfam" id="PF23559">
    <property type="entry name" value="WHD_DRP"/>
    <property type="match status" value="1"/>
</dbReference>
<dbReference type="InterPro" id="IPR036388">
    <property type="entry name" value="WH-like_DNA-bd_sf"/>
</dbReference>
<keyword evidence="2" id="KW-0677">Repeat</keyword>
<dbReference type="InterPro" id="IPR050905">
    <property type="entry name" value="Plant_NBS-LRR"/>
</dbReference>
<dbReference type="EMBL" id="JADFTS010000004">
    <property type="protein sequence ID" value="KAF9611820.1"/>
    <property type="molecule type" value="Genomic_DNA"/>
</dbReference>
<dbReference type="SUPFAM" id="SSF52540">
    <property type="entry name" value="P-loop containing nucleoside triphosphate hydrolases"/>
    <property type="match status" value="2"/>
</dbReference>
<name>A0A835I561_9MAGN</name>
<dbReference type="SUPFAM" id="SSF52058">
    <property type="entry name" value="L domain-like"/>
    <property type="match status" value="1"/>
</dbReference>
<dbReference type="InterPro" id="IPR002182">
    <property type="entry name" value="NB-ARC"/>
</dbReference>
<dbReference type="InterPro" id="IPR003593">
    <property type="entry name" value="AAA+_ATPase"/>
</dbReference>
<keyword evidence="3" id="KW-0611">Plant defense</keyword>
<keyword evidence="4" id="KW-0067">ATP-binding</keyword>
<feature type="domain" description="AAA+ ATPase" evidence="5">
    <location>
        <begin position="403"/>
        <end position="540"/>
    </location>
</feature>